<name>A0A075GSL8_9EURY</name>
<organism evidence="1">
    <name type="scientific">uncultured marine group II/III euryarchaeote KM3_195_B08</name>
    <dbReference type="NCBI Taxonomy" id="1457970"/>
    <lineage>
        <taxon>Archaea</taxon>
        <taxon>Methanobacteriati</taxon>
        <taxon>Methanobacteriota</taxon>
        <taxon>environmental samples</taxon>
    </lineage>
</organism>
<accession>A0A075GSL8</accession>
<dbReference type="InterPro" id="IPR052721">
    <property type="entry name" value="ET_Amicyanin"/>
</dbReference>
<dbReference type="SUPFAM" id="SSF49503">
    <property type="entry name" value="Cupredoxins"/>
    <property type="match status" value="1"/>
</dbReference>
<dbReference type="Gene3D" id="2.60.40.420">
    <property type="entry name" value="Cupredoxins - blue copper proteins"/>
    <property type="match status" value="1"/>
</dbReference>
<dbReference type="PANTHER" id="PTHR36507:SF1">
    <property type="entry name" value="BLL1555 PROTEIN"/>
    <property type="match status" value="1"/>
</dbReference>
<dbReference type="InterPro" id="IPR008972">
    <property type="entry name" value="Cupredoxin"/>
</dbReference>
<reference evidence="1" key="1">
    <citation type="journal article" date="2014" name="Genome Biol. Evol.">
        <title>Pangenome evidence for extensive interdomain horizontal transfer affecting lineage core and shell genes in uncultured planktonic thaumarchaeota and euryarchaeota.</title>
        <authorList>
            <person name="Deschamps P."/>
            <person name="Zivanovic Y."/>
            <person name="Moreira D."/>
            <person name="Rodriguez-Valera F."/>
            <person name="Lopez-Garcia P."/>
        </authorList>
    </citation>
    <scope>NUCLEOTIDE SEQUENCE</scope>
</reference>
<dbReference type="EMBL" id="KF900780">
    <property type="protein sequence ID" value="AIF06764.1"/>
    <property type="molecule type" value="Genomic_DNA"/>
</dbReference>
<dbReference type="AlphaFoldDB" id="A0A075GSL8"/>
<proteinExistence type="predicted"/>
<sequence length="243" mass="26097">MKFNNLFILGIVFVFLFGCINLDIGDTPQDVPPEVEDDVVVIELNPSFSIIYPSLGVELESTGEFMDLDVLLQTSDIKLTVPSSNNVEGEGHFVLTLDGDSVVSAENSYVFQNVGAGEHTLKVEFVNNDGSSHYPQLQETISFSIVAQSGPTYEAQSYNVVLENGVFTPSSLDLQVTDNVVFGNEDAIPHGIKVVDLSTGEDLAISSPLVNGQTFKVTFDAVGEYGFSSLSIPTISGTVTVSE</sequence>
<protein>
    <submittedName>
        <fullName evidence="1">Uncharacterized protein</fullName>
    </submittedName>
</protein>
<dbReference type="PANTHER" id="PTHR36507">
    <property type="entry name" value="BLL1555 PROTEIN"/>
    <property type="match status" value="1"/>
</dbReference>
<dbReference type="PROSITE" id="PS51257">
    <property type="entry name" value="PROKAR_LIPOPROTEIN"/>
    <property type="match status" value="1"/>
</dbReference>
<evidence type="ECO:0000313" key="1">
    <source>
        <dbReference type="EMBL" id="AIF06764.1"/>
    </source>
</evidence>